<dbReference type="Pfam" id="PF00583">
    <property type="entry name" value="Acetyltransf_1"/>
    <property type="match status" value="1"/>
</dbReference>
<protein>
    <recommendedName>
        <fullName evidence="5">[Ribosomal protein bS18]-alanine N-acetyltransferase</fullName>
        <ecNumber evidence="5">2.3.1.266</ecNumber>
    </recommendedName>
</protein>
<dbReference type="Gene3D" id="3.40.630.30">
    <property type="match status" value="1"/>
</dbReference>
<dbReference type="GeneID" id="93923225"/>
<evidence type="ECO:0000256" key="4">
    <source>
        <dbReference type="ARBA" id="ARBA00023315"/>
    </source>
</evidence>
<keyword evidence="4" id="KW-0012">Acyltransferase</keyword>
<dbReference type="InterPro" id="IPR000182">
    <property type="entry name" value="GNAT_dom"/>
</dbReference>
<gene>
    <name evidence="7" type="primary">rimI</name>
    <name evidence="7" type="ORF">DK182_01665</name>
</gene>
<evidence type="ECO:0000259" key="6">
    <source>
        <dbReference type="PROSITE" id="PS51186"/>
    </source>
</evidence>
<evidence type="ECO:0000256" key="1">
    <source>
        <dbReference type="ARBA" id="ARBA00005395"/>
    </source>
</evidence>
<dbReference type="NCBIfam" id="TIGR01575">
    <property type="entry name" value="rimI"/>
    <property type="match status" value="1"/>
</dbReference>
<comment type="similarity">
    <text evidence="1 5">Belongs to the acetyltransferase family. RimI subfamily.</text>
</comment>
<comment type="catalytic activity">
    <reaction evidence="5">
        <text>N-terminal L-alanyl-[ribosomal protein bS18] + acetyl-CoA = N-terminal N(alpha)-acetyl-L-alanyl-[ribosomal protein bS18] + CoA + H(+)</text>
        <dbReference type="Rhea" id="RHEA:43756"/>
        <dbReference type="Rhea" id="RHEA-COMP:10676"/>
        <dbReference type="Rhea" id="RHEA-COMP:10677"/>
        <dbReference type="ChEBI" id="CHEBI:15378"/>
        <dbReference type="ChEBI" id="CHEBI:57287"/>
        <dbReference type="ChEBI" id="CHEBI:57288"/>
        <dbReference type="ChEBI" id="CHEBI:64718"/>
        <dbReference type="ChEBI" id="CHEBI:83683"/>
        <dbReference type="EC" id="2.3.1.266"/>
    </reaction>
</comment>
<accession>A0ABM6W313</accession>
<feature type="domain" description="N-acetyltransferase" evidence="6">
    <location>
        <begin position="1"/>
        <end position="137"/>
    </location>
</feature>
<evidence type="ECO:0000313" key="8">
    <source>
        <dbReference type="Proteomes" id="UP000245369"/>
    </source>
</evidence>
<sequence length="138" mass="15866">MKEEELAQAIYDILDDVYDQSPWSLEQVRADLAQNNTDYFYVYDGPEIVGFLSIQNLVGQLEVTNLAVKKAHQGQGLAGQLMRELINRPEDIFLEVRVSNIPAQELYEKFGFSRVAKRKAYYHNPIEDALIMQRAAKK</sequence>
<keyword evidence="8" id="KW-1185">Reference proteome</keyword>
<dbReference type="CDD" id="cd04301">
    <property type="entry name" value="NAT_SF"/>
    <property type="match status" value="1"/>
</dbReference>
<evidence type="ECO:0000256" key="3">
    <source>
        <dbReference type="ARBA" id="ARBA00022679"/>
    </source>
</evidence>
<comment type="function">
    <text evidence="5">Acetylates the N-terminal alanine of ribosomal protein bS18.</text>
</comment>
<dbReference type="EC" id="2.3.1.266" evidence="5"/>
<dbReference type="PROSITE" id="PS51186">
    <property type="entry name" value="GNAT"/>
    <property type="match status" value="1"/>
</dbReference>
<dbReference type="PANTHER" id="PTHR43420:SF44">
    <property type="entry name" value="ACETYLTRANSFERASE YPEA"/>
    <property type="match status" value="1"/>
</dbReference>
<dbReference type="RefSeq" id="WP_002959313.1">
    <property type="nucleotide sequence ID" value="NZ_CP029490.1"/>
</dbReference>
<dbReference type="PANTHER" id="PTHR43420">
    <property type="entry name" value="ACETYLTRANSFERASE"/>
    <property type="match status" value="1"/>
</dbReference>
<evidence type="ECO:0000313" key="7">
    <source>
        <dbReference type="EMBL" id="AWN20127.1"/>
    </source>
</evidence>
<dbReference type="InterPro" id="IPR006464">
    <property type="entry name" value="AcTrfase_RimI/Ard1"/>
</dbReference>
<comment type="subcellular location">
    <subcellularLocation>
        <location evidence="5">Cytoplasm</location>
    </subcellularLocation>
</comment>
<dbReference type="Proteomes" id="UP000245369">
    <property type="component" value="Chromosome"/>
</dbReference>
<reference evidence="7 8" key="1">
    <citation type="submission" date="2018-05" db="EMBL/GenBank/DDBJ databases">
        <title>Complete genome sequences of Streptococcus sobrinus.</title>
        <authorList>
            <person name="Sales M."/>
            <person name="Jensen P.A."/>
        </authorList>
    </citation>
    <scope>NUCLEOTIDE SEQUENCE [LARGE SCALE GENOMIC DNA]</scope>
    <source>
        <strain evidence="7 8">SL1</strain>
    </source>
</reference>
<name>A0ABM6W313_9STRE</name>
<dbReference type="InterPro" id="IPR016181">
    <property type="entry name" value="Acyl_CoA_acyltransferase"/>
</dbReference>
<proteinExistence type="inferred from homology"/>
<evidence type="ECO:0000256" key="2">
    <source>
        <dbReference type="ARBA" id="ARBA00022490"/>
    </source>
</evidence>
<dbReference type="InterPro" id="IPR050680">
    <property type="entry name" value="YpeA/RimI_acetyltransf"/>
</dbReference>
<keyword evidence="3" id="KW-0808">Transferase</keyword>
<dbReference type="SUPFAM" id="SSF55729">
    <property type="entry name" value="Acyl-CoA N-acyltransferases (Nat)"/>
    <property type="match status" value="1"/>
</dbReference>
<dbReference type="EMBL" id="CP029490">
    <property type="protein sequence ID" value="AWN20127.1"/>
    <property type="molecule type" value="Genomic_DNA"/>
</dbReference>
<evidence type="ECO:0000256" key="5">
    <source>
        <dbReference type="RuleBase" id="RU363094"/>
    </source>
</evidence>
<keyword evidence="2 5" id="KW-0963">Cytoplasm</keyword>
<organism evidence="7 8">
    <name type="scientific">Streptococcus sobrinus</name>
    <dbReference type="NCBI Taxonomy" id="1310"/>
    <lineage>
        <taxon>Bacteria</taxon>
        <taxon>Bacillati</taxon>
        <taxon>Bacillota</taxon>
        <taxon>Bacilli</taxon>
        <taxon>Lactobacillales</taxon>
        <taxon>Streptococcaceae</taxon>
        <taxon>Streptococcus</taxon>
    </lineage>
</organism>